<dbReference type="InterPro" id="IPR000152">
    <property type="entry name" value="EGF-type_Asp/Asn_hydroxyl_site"/>
</dbReference>
<dbReference type="CDD" id="cd00054">
    <property type="entry name" value="EGF_CA"/>
    <property type="match status" value="3"/>
</dbReference>
<feature type="non-terminal residue" evidence="8">
    <location>
        <position position="1"/>
    </location>
</feature>
<dbReference type="InterPro" id="IPR001881">
    <property type="entry name" value="EGF-like_Ca-bd_dom"/>
</dbReference>
<dbReference type="PROSITE" id="PS50026">
    <property type="entry name" value="EGF_3"/>
    <property type="match status" value="3"/>
</dbReference>
<comment type="caution">
    <text evidence="6">Lacks conserved residue(s) required for the propagation of feature annotation.</text>
</comment>
<dbReference type="PANTHER" id="PTHR24042:SF5">
    <property type="entry name" value="EGF-LIKE CALCIUM-BINDING DOMAIN-CONTAINING PROTEIN"/>
    <property type="match status" value="1"/>
</dbReference>
<accession>A0AAU9XUU3</accession>
<proteinExistence type="predicted"/>
<dbReference type="Proteomes" id="UP001159428">
    <property type="component" value="Unassembled WGS sequence"/>
</dbReference>
<dbReference type="Pfam" id="PF12947">
    <property type="entry name" value="EGF_3"/>
    <property type="match status" value="3"/>
</dbReference>
<evidence type="ECO:0000256" key="1">
    <source>
        <dbReference type="ARBA" id="ARBA00022536"/>
    </source>
</evidence>
<dbReference type="InterPro" id="IPR024731">
    <property type="entry name" value="NELL2-like_EGF"/>
</dbReference>
<dbReference type="SMART" id="SM00181">
    <property type="entry name" value="EGF"/>
    <property type="match status" value="3"/>
</dbReference>
<dbReference type="GO" id="GO:0008201">
    <property type="term" value="F:heparin binding"/>
    <property type="evidence" value="ECO:0007669"/>
    <property type="project" value="TreeGrafter"/>
</dbReference>
<dbReference type="InterPro" id="IPR000742">
    <property type="entry name" value="EGF"/>
</dbReference>
<evidence type="ECO:0000256" key="3">
    <source>
        <dbReference type="ARBA" id="ARBA00022737"/>
    </source>
</evidence>
<sequence>CHKDANCTNTNGSHVCDCQPGYTGNGQNCTDIDECHTYPDKCHVNALCKNTHGSHVCTCKPGYTGDGRNCTDIDECSEAHTVKMNKCHPNASCTNTQGSYKCSCNPKYIGNGLKCEADPCYHYKNLSDANRKISYVTLYGSEVCDNQLSAGWYRLVGAAGTKMPTTRVPAYRCNTEWSGWLMTAHPTVEDGIVKREVCFSGRHAGCKYSNNISVKNCGSYFIYKLQQPPTCNSRYCGTD</sequence>
<dbReference type="InterPro" id="IPR018097">
    <property type="entry name" value="EGF_Ca-bd_CS"/>
</dbReference>
<keyword evidence="2" id="KW-0732">Signal</keyword>
<feature type="domain" description="EGF-like" evidence="7">
    <location>
        <begin position="31"/>
        <end position="71"/>
    </location>
</feature>
<evidence type="ECO:0000256" key="6">
    <source>
        <dbReference type="PROSITE-ProRule" id="PRU00076"/>
    </source>
</evidence>
<dbReference type="GO" id="GO:0005615">
    <property type="term" value="C:extracellular space"/>
    <property type="evidence" value="ECO:0007669"/>
    <property type="project" value="TreeGrafter"/>
</dbReference>
<dbReference type="FunFam" id="2.10.25.10:FF:000038">
    <property type="entry name" value="Fibrillin 2"/>
    <property type="match status" value="2"/>
</dbReference>
<dbReference type="SMART" id="SM00179">
    <property type="entry name" value="EGF_CA"/>
    <property type="match status" value="3"/>
</dbReference>
<keyword evidence="4" id="KW-1015">Disulfide bond</keyword>
<dbReference type="InterPro" id="IPR057774">
    <property type="entry name" value="D8C_UMOD/GP2/OIT3-like"/>
</dbReference>
<dbReference type="AlphaFoldDB" id="A0AAU9XUU3"/>
<keyword evidence="3" id="KW-0677">Repeat</keyword>
<dbReference type="SUPFAM" id="SSF57184">
    <property type="entry name" value="Growth factor receptor domain"/>
    <property type="match status" value="1"/>
</dbReference>
<name>A0AAU9XUU3_9CNID</name>
<dbReference type="EMBL" id="CALNXJ010000067">
    <property type="protein sequence ID" value="CAH3158500.1"/>
    <property type="molecule type" value="Genomic_DNA"/>
</dbReference>
<evidence type="ECO:0000313" key="8">
    <source>
        <dbReference type="EMBL" id="CAH3158500.1"/>
    </source>
</evidence>
<dbReference type="InterPro" id="IPR051586">
    <property type="entry name" value="PKC-binding_NELL"/>
</dbReference>
<comment type="caution">
    <text evidence="8">The sequence shown here is derived from an EMBL/GenBank/DDBJ whole genome shotgun (WGS) entry which is preliminary data.</text>
</comment>
<organism evidence="8 9">
    <name type="scientific">Pocillopora meandrina</name>
    <dbReference type="NCBI Taxonomy" id="46732"/>
    <lineage>
        <taxon>Eukaryota</taxon>
        <taxon>Metazoa</taxon>
        <taxon>Cnidaria</taxon>
        <taxon>Anthozoa</taxon>
        <taxon>Hexacorallia</taxon>
        <taxon>Scleractinia</taxon>
        <taxon>Astrocoeniina</taxon>
        <taxon>Pocilloporidae</taxon>
        <taxon>Pocillopora</taxon>
    </lineage>
</organism>
<dbReference type="PANTHER" id="PTHR24042">
    <property type="entry name" value="NEL HOMOLOG"/>
    <property type="match status" value="1"/>
</dbReference>
<dbReference type="PROSITE" id="PS00010">
    <property type="entry name" value="ASX_HYDROXYL"/>
    <property type="match status" value="1"/>
</dbReference>
<dbReference type="InterPro" id="IPR009030">
    <property type="entry name" value="Growth_fac_rcpt_cys_sf"/>
</dbReference>
<evidence type="ECO:0000256" key="2">
    <source>
        <dbReference type="ARBA" id="ARBA00022729"/>
    </source>
</evidence>
<dbReference type="PROSITE" id="PS01187">
    <property type="entry name" value="EGF_CA"/>
    <property type="match status" value="1"/>
</dbReference>
<gene>
    <name evidence="8" type="ORF">PMEA_00030499</name>
</gene>
<feature type="domain" description="EGF-like" evidence="7">
    <location>
        <begin position="1"/>
        <end position="30"/>
    </location>
</feature>
<evidence type="ECO:0000256" key="4">
    <source>
        <dbReference type="ARBA" id="ARBA00023157"/>
    </source>
</evidence>
<evidence type="ECO:0000259" key="7">
    <source>
        <dbReference type="PROSITE" id="PS50026"/>
    </source>
</evidence>
<dbReference type="PROSITE" id="PS01186">
    <property type="entry name" value="EGF_2"/>
    <property type="match status" value="2"/>
</dbReference>
<keyword evidence="9" id="KW-1185">Reference proteome</keyword>
<keyword evidence="5" id="KW-0325">Glycoprotein</keyword>
<feature type="domain" description="EGF-like" evidence="7">
    <location>
        <begin position="72"/>
        <end position="116"/>
    </location>
</feature>
<evidence type="ECO:0000256" key="5">
    <source>
        <dbReference type="ARBA" id="ARBA00023180"/>
    </source>
</evidence>
<dbReference type="GO" id="GO:0005509">
    <property type="term" value="F:calcium ion binding"/>
    <property type="evidence" value="ECO:0007669"/>
    <property type="project" value="InterPro"/>
</dbReference>
<dbReference type="Pfam" id="PF23283">
    <property type="entry name" value="D8C_UMOD"/>
    <property type="match status" value="1"/>
</dbReference>
<dbReference type="Gene3D" id="2.10.25.10">
    <property type="entry name" value="Laminin"/>
    <property type="match status" value="3"/>
</dbReference>
<reference evidence="8 9" key="1">
    <citation type="submission" date="2022-05" db="EMBL/GenBank/DDBJ databases">
        <authorList>
            <consortium name="Genoscope - CEA"/>
            <person name="William W."/>
        </authorList>
    </citation>
    <scope>NUCLEOTIDE SEQUENCE [LARGE SCALE GENOMIC DNA]</scope>
</reference>
<keyword evidence="1 6" id="KW-0245">EGF-like domain</keyword>
<evidence type="ECO:0000313" key="9">
    <source>
        <dbReference type="Proteomes" id="UP001159428"/>
    </source>
</evidence>
<protein>
    <recommendedName>
        <fullName evidence="7">EGF-like domain-containing protein</fullName>
    </recommendedName>
</protein>